<evidence type="ECO:0000313" key="4">
    <source>
        <dbReference type="Proteomes" id="UP001501442"/>
    </source>
</evidence>
<evidence type="ECO:0000256" key="1">
    <source>
        <dbReference type="SAM" id="MobiDB-lite"/>
    </source>
</evidence>
<feature type="transmembrane region" description="Helical" evidence="2">
    <location>
        <begin position="127"/>
        <end position="150"/>
    </location>
</feature>
<keyword evidence="2" id="KW-1133">Transmembrane helix</keyword>
<feature type="region of interest" description="Disordered" evidence="1">
    <location>
        <begin position="1"/>
        <end position="123"/>
    </location>
</feature>
<accession>A0ABP8ULM5</accession>
<evidence type="ECO:0000313" key="3">
    <source>
        <dbReference type="EMBL" id="GAA4634492.1"/>
    </source>
</evidence>
<feature type="region of interest" description="Disordered" evidence="1">
    <location>
        <begin position="153"/>
        <end position="190"/>
    </location>
</feature>
<dbReference type="EMBL" id="BAABHK010000013">
    <property type="protein sequence ID" value="GAA4634492.1"/>
    <property type="molecule type" value="Genomic_DNA"/>
</dbReference>
<comment type="caution">
    <text evidence="3">The sequence shown here is derived from an EMBL/GenBank/DDBJ whole genome shotgun (WGS) entry which is preliminary data.</text>
</comment>
<reference evidence="4" key="1">
    <citation type="journal article" date="2019" name="Int. J. Syst. Evol. Microbiol.">
        <title>The Global Catalogue of Microorganisms (GCM) 10K type strain sequencing project: providing services to taxonomists for standard genome sequencing and annotation.</title>
        <authorList>
            <consortium name="The Broad Institute Genomics Platform"/>
            <consortium name="The Broad Institute Genome Sequencing Center for Infectious Disease"/>
            <person name="Wu L."/>
            <person name="Ma J."/>
        </authorList>
    </citation>
    <scope>NUCLEOTIDE SEQUENCE [LARGE SCALE GENOMIC DNA]</scope>
    <source>
        <strain evidence="4">JCM 17939</strain>
    </source>
</reference>
<evidence type="ECO:0000256" key="2">
    <source>
        <dbReference type="SAM" id="Phobius"/>
    </source>
</evidence>
<gene>
    <name evidence="3" type="ORF">GCM10023196_076220</name>
</gene>
<name>A0ABP8ULM5_9ACTN</name>
<feature type="compositionally biased region" description="Basic and acidic residues" evidence="1">
    <location>
        <begin position="64"/>
        <end position="78"/>
    </location>
</feature>
<feature type="compositionally biased region" description="Polar residues" evidence="1">
    <location>
        <begin position="170"/>
        <end position="183"/>
    </location>
</feature>
<keyword evidence="4" id="KW-1185">Reference proteome</keyword>
<feature type="compositionally biased region" description="Pro residues" evidence="1">
    <location>
        <begin position="12"/>
        <end position="25"/>
    </location>
</feature>
<protein>
    <submittedName>
        <fullName evidence="3">Uncharacterized protein</fullName>
    </submittedName>
</protein>
<dbReference type="Proteomes" id="UP001501442">
    <property type="component" value="Unassembled WGS sequence"/>
</dbReference>
<organism evidence="3 4">
    <name type="scientific">Actinoallomurus vinaceus</name>
    <dbReference type="NCBI Taxonomy" id="1080074"/>
    <lineage>
        <taxon>Bacteria</taxon>
        <taxon>Bacillati</taxon>
        <taxon>Actinomycetota</taxon>
        <taxon>Actinomycetes</taxon>
        <taxon>Streptosporangiales</taxon>
        <taxon>Thermomonosporaceae</taxon>
        <taxon>Actinoallomurus</taxon>
    </lineage>
</organism>
<dbReference type="RefSeq" id="WP_345437449.1">
    <property type="nucleotide sequence ID" value="NZ_BAABHK010000013.1"/>
</dbReference>
<sequence length="333" mass="34559">MRLENPLSGVETPPPGHDVPPPTYETPPSERGPFQPRVGETFGYGPVETPPDPATAPIGTTPFAEERTAASPGERTEGEPGPTSDTAYFDADGLRHWGAPPTAHDAAAQWERHGHRKAPEKSARKRWVIPIVTAGLVTVTAVGLALAVGLGNGSHPAPEHRTGPEPGTPQPSGTQPDTPQAGDSPSGPAAQAAAVNAILQAGKDAHDKLSVSMATCDDLVSAAPAFQQVVQERQSELAQARQLQADQLPHGADLKQAMIDAYGSSLDADKAYLAWAQEAQSAGCDGGGPPQSANHDAAMAANDKAGPAKRRVVALWSPIAQSQGLPVYAWGEL</sequence>
<keyword evidence="2" id="KW-0472">Membrane</keyword>
<proteinExistence type="predicted"/>
<feature type="region of interest" description="Disordered" evidence="1">
    <location>
        <begin position="281"/>
        <end position="303"/>
    </location>
</feature>
<keyword evidence="2" id="KW-0812">Transmembrane</keyword>